<evidence type="ECO:0000256" key="1">
    <source>
        <dbReference type="SAM" id="Coils"/>
    </source>
</evidence>
<evidence type="ECO:0000313" key="2">
    <source>
        <dbReference type="Proteomes" id="UP001652625"/>
    </source>
</evidence>
<accession>A0ABM4CPA2</accession>
<gene>
    <name evidence="3" type="primary">LOC136085864</name>
</gene>
<protein>
    <submittedName>
        <fullName evidence="3">Myosin-11-like isoform X1</fullName>
    </submittedName>
</protein>
<dbReference type="RefSeq" id="XP_065663669.1">
    <property type="nucleotide sequence ID" value="XM_065807597.1"/>
</dbReference>
<feature type="coiled-coil region" evidence="1">
    <location>
        <begin position="37"/>
        <end position="164"/>
    </location>
</feature>
<keyword evidence="1" id="KW-0175">Coiled coil</keyword>
<sequence length="319" mass="37436">MLLKNNERSLKFKSLIHSAIEEIRLIKLENTKYKWKENNLLSLVANLKSRNDELEKNTAECQKQLRIAQVTLSDLKTKIEKEEIAPLKNDFEKLKEARKNEVEALKNANIKIEKQDEELLQMHSKYSALRIKKNKLSKLLKQQMQTKENDNDNNKTMKMKLKEECLLLVTEIEAKNSEIAEEKKCTESIKNILQDVEIQNIKLVEQLVKFRSTEKALKNSICSLESVNKSNEQKIKDLEEQIKYERAALNKSTQHCQLLVKKISHELELTRCDLVERRKEVLQLKQDSLAKDFTFQEIKYTMIKTGAVYEQIENEEENS</sequence>
<evidence type="ECO:0000313" key="3">
    <source>
        <dbReference type="RefSeq" id="XP_065663669.1"/>
    </source>
</evidence>
<proteinExistence type="predicted"/>
<name>A0ABM4CPA2_HYDVU</name>
<keyword evidence="2" id="KW-1185">Reference proteome</keyword>
<dbReference type="GeneID" id="136085864"/>
<organism evidence="2 3">
    <name type="scientific">Hydra vulgaris</name>
    <name type="common">Hydra</name>
    <name type="synonym">Hydra attenuata</name>
    <dbReference type="NCBI Taxonomy" id="6087"/>
    <lineage>
        <taxon>Eukaryota</taxon>
        <taxon>Metazoa</taxon>
        <taxon>Cnidaria</taxon>
        <taxon>Hydrozoa</taxon>
        <taxon>Hydroidolina</taxon>
        <taxon>Anthoathecata</taxon>
        <taxon>Aplanulata</taxon>
        <taxon>Hydridae</taxon>
        <taxon>Hydra</taxon>
    </lineage>
</organism>
<reference evidence="3" key="1">
    <citation type="submission" date="2025-08" db="UniProtKB">
        <authorList>
            <consortium name="RefSeq"/>
        </authorList>
    </citation>
    <scope>IDENTIFICATION</scope>
</reference>
<dbReference type="Proteomes" id="UP001652625">
    <property type="component" value="Chromosome 10"/>
</dbReference>